<dbReference type="InterPro" id="IPR036890">
    <property type="entry name" value="HATPase_C_sf"/>
</dbReference>
<keyword evidence="1" id="KW-0418">Kinase</keyword>
<dbReference type="CDD" id="cd16936">
    <property type="entry name" value="HATPase_RsbW-like"/>
    <property type="match status" value="1"/>
</dbReference>
<keyword evidence="1" id="KW-0808">Transferase</keyword>
<keyword evidence="5" id="KW-1185">Reference proteome</keyword>
<dbReference type="RefSeq" id="WP_120684593.1">
    <property type="nucleotide sequence ID" value="NZ_RBAL01000025.1"/>
</dbReference>
<protein>
    <submittedName>
        <fullName evidence="4">ATP-binding protein</fullName>
    </submittedName>
</protein>
<proteinExistence type="predicted"/>
<dbReference type="Proteomes" id="UP000272474">
    <property type="component" value="Unassembled WGS sequence"/>
</dbReference>
<dbReference type="PANTHER" id="PTHR35526">
    <property type="entry name" value="ANTI-SIGMA-F FACTOR RSBW-RELATED"/>
    <property type="match status" value="1"/>
</dbReference>
<dbReference type="InterPro" id="IPR003594">
    <property type="entry name" value="HATPase_dom"/>
</dbReference>
<evidence type="ECO:0000256" key="1">
    <source>
        <dbReference type="ARBA" id="ARBA00022527"/>
    </source>
</evidence>
<dbReference type="OrthoDB" id="3479886at2"/>
<keyword evidence="4" id="KW-0547">Nucleotide-binding</keyword>
<gene>
    <name evidence="4" type="ORF">D7294_27975</name>
</gene>
<evidence type="ECO:0000256" key="2">
    <source>
        <dbReference type="SAM" id="MobiDB-lite"/>
    </source>
</evidence>
<dbReference type="Pfam" id="PF13581">
    <property type="entry name" value="HATPase_c_2"/>
    <property type="match status" value="1"/>
</dbReference>
<dbReference type="InterPro" id="IPR050267">
    <property type="entry name" value="Anti-sigma-factor_SerPK"/>
</dbReference>
<sequence>MATTRSFPASGDFDPEPSPADPVRQVRRLRLAGAAGVVVKAREFTRVALHDWGWLPAATEEQRATAEDALLVVSELVTNACLHAGGPEELRIGCGPKLLRVEVVDRGPGDPALRTTRRAGRPGGHGMYIVQRLCLDWGVVHESPAPGAPPASGAKVVWAEVAAPPAWGDGVL</sequence>
<evidence type="ECO:0000313" key="5">
    <source>
        <dbReference type="Proteomes" id="UP000272474"/>
    </source>
</evidence>
<name>A0A3A9YMJ8_9ACTN</name>
<keyword evidence="4" id="KW-0067">ATP-binding</keyword>
<dbReference type="EMBL" id="RBAL01000025">
    <property type="protein sequence ID" value="RKN37380.1"/>
    <property type="molecule type" value="Genomic_DNA"/>
</dbReference>
<evidence type="ECO:0000259" key="3">
    <source>
        <dbReference type="Pfam" id="PF13581"/>
    </source>
</evidence>
<dbReference type="Gene3D" id="3.30.565.10">
    <property type="entry name" value="Histidine kinase-like ATPase, C-terminal domain"/>
    <property type="match status" value="1"/>
</dbReference>
<organism evidence="4 5">
    <name type="scientific">Streptomyces hoynatensis</name>
    <dbReference type="NCBI Taxonomy" id="1141874"/>
    <lineage>
        <taxon>Bacteria</taxon>
        <taxon>Bacillati</taxon>
        <taxon>Actinomycetota</taxon>
        <taxon>Actinomycetes</taxon>
        <taxon>Kitasatosporales</taxon>
        <taxon>Streptomycetaceae</taxon>
        <taxon>Streptomyces</taxon>
    </lineage>
</organism>
<dbReference type="PANTHER" id="PTHR35526:SF3">
    <property type="entry name" value="ANTI-SIGMA-F FACTOR RSBW"/>
    <property type="match status" value="1"/>
</dbReference>
<evidence type="ECO:0000313" key="4">
    <source>
        <dbReference type="EMBL" id="RKN37380.1"/>
    </source>
</evidence>
<comment type="caution">
    <text evidence="4">The sequence shown here is derived from an EMBL/GenBank/DDBJ whole genome shotgun (WGS) entry which is preliminary data.</text>
</comment>
<accession>A0A3A9YMJ8</accession>
<dbReference type="GO" id="GO:0005524">
    <property type="term" value="F:ATP binding"/>
    <property type="evidence" value="ECO:0007669"/>
    <property type="project" value="UniProtKB-KW"/>
</dbReference>
<reference evidence="4 5" key="1">
    <citation type="journal article" date="2014" name="Int. J. Syst. Evol. Microbiol.">
        <title>Streptomyces hoynatensis sp. nov., isolated from deep marine sediment.</title>
        <authorList>
            <person name="Veyisoglu A."/>
            <person name="Sahin N."/>
        </authorList>
    </citation>
    <scope>NUCLEOTIDE SEQUENCE [LARGE SCALE GENOMIC DNA]</scope>
    <source>
        <strain evidence="4 5">KCTC 29097</strain>
    </source>
</reference>
<dbReference type="AlphaFoldDB" id="A0A3A9YMJ8"/>
<dbReference type="SUPFAM" id="SSF55874">
    <property type="entry name" value="ATPase domain of HSP90 chaperone/DNA topoisomerase II/histidine kinase"/>
    <property type="match status" value="1"/>
</dbReference>
<keyword evidence="1" id="KW-0723">Serine/threonine-protein kinase</keyword>
<feature type="region of interest" description="Disordered" evidence="2">
    <location>
        <begin position="1"/>
        <end position="21"/>
    </location>
</feature>
<dbReference type="GO" id="GO:0004674">
    <property type="term" value="F:protein serine/threonine kinase activity"/>
    <property type="evidence" value="ECO:0007669"/>
    <property type="project" value="UniProtKB-KW"/>
</dbReference>
<feature type="domain" description="Histidine kinase/HSP90-like ATPase" evidence="3">
    <location>
        <begin position="43"/>
        <end position="135"/>
    </location>
</feature>